<evidence type="ECO:0000313" key="2">
    <source>
        <dbReference type="EMBL" id="KAG0573210.1"/>
    </source>
</evidence>
<feature type="region of interest" description="Disordered" evidence="1">
    <location>
        <begin position="106"/>
        <end position="126"/>
    </location>
</feature>
<comment type="caution">
    <text evidence="2">The sequence shown here is derived from an EMBL/GenBank/DDBJ whole genome shotgun (WGS) entry which is preliminary data.</text>
</comment>
<dbReference type="EMBL" id="CM026426">
    <property type="protein sequence ID" value="KAG0573210.1"/>
    <property type="molecule type" value="Genomic_DNA"/>
</dbReference>
<feature type="region of interest" description="Disordered" evidence="1">
    <location>
        <begin position="1"/>
        <end position="20"/>
    </location>
</feature>
<name>A0A8T0HQG5_CERPU</name>
<evidence type="ECO:0000256" key="1">
    <source>
        <dbReference type="SAM" id="MobiDB-lite"/>
    </source>
</evidence>
<feature type="compositionally biased region" description="Polar residues" evidence="1">
    <location>
        <begin position="1"/>
        <end position="14"/>
    </location>
</feature>
<organism evidence="2 3">
    <name type="scientific">Ceratodon purpureus</name>
    <name type="common">Fire moss</name>
    <name type="synonym">Dicranum purpureum</name>
    <dbReference type="NCBI Taxonomy" id="3225"/>
    <lineage>
        <taxon>Eukaryota</taxon>
        <taxon>Viridiplantae</taxon>
        <taxon>Streptophyta</taxon>
        <taxon>Embryophyta</taxon>
        <taxon>Bryophyta</taxon>
        <taxon>Bryophytina</taxon>
        <taxon>Bryopsida</taxon>
        <taxon>Dicranidae</taxon>
        <taxon>Pseudoditrichales</taxon>
        <taxon>Ditrichaceae</taxon>
        <taxon>Ceratodon</taxon>
    </lineage>
</organism>
<dbReference type="AlphaFoldDB" id="A0A8T0HQG5"/>
<sequence length="126" mass="13719">MHHQRSLQVAPTHSNGEHGGIYHALKHKNQQETMAQDLYHVDIVVYISNSKSRWHRLCTMRIQLNISQTKKITLLVLAAARATPVVAKSTSAAANSTPAVTKLDSAEVTTAKSKSTVPRTGVGVPK</sequence>
<evidence type="ECO:0000313" key="3">
    <source>
        <dbReference type="Proteomes" id="UP000822688"/>
    </source>
</evidence>
<keyword evidence="3" id="KW-1185">Reference proteome</keyword>
<gene>
    <name evidence="2" type="ORF">KC19_VG158200</name>
</gene>
<reference evidence="2" key="1">
    <citation type="submission" date="2020-06" db="EMBL/GenBank/DDBJ databases">
        <title>WGS assembly of Ceratodon purpureus strain R40.</title>
        <authorList>
            <person name="Carey S.B."/>
            <person name="Jenkins J."/>
            <person name="Shu S."/>
            <person name="Lovell J.T."/>
            <person name="Sreedasyam A."/>
            <person name="Maumus F."/>
            <person name="Tiley G.P."/>
            <person name="Fernandez-Pozo N."/>
            <person name="Barry K."/>
            <person name="Chen C."/>
            <person name="Wang M."/>
            <person name="Lipzen A."/>
            <person name="Daum C."/>
            <person name="Saski C.A."/>
            <person name="Payton A.C."/>
            <person name="Mcbreen J.C."/>
            <person name="Conrad R.E."/>
            <person name="Kollar L.M."/>
            <person name="Olsson S."/>
            <person name="Huttunen S."/>
            <person name="Landis J.B."/>
            <person name="Wickett N.J."/>
            <person name="Johnson M.G."/>
            <person name="Rensing S.A."/>
            <person name="Grimwood J."/>
            <person name="Schmutz J."/>
            <person name="Mcdaniel S.F."/>
        </authorList>
    </citation>
    <scope>NUCLEOTIDE SEQUENCE</scope>
    <source>
        <strain evidence="2">R40</strain>
    </source>
</reference>
<protein>
    <submittedName>
        <fullName evidence="2">Uncharacterized protein</fullName>
    </submittedName>
</protein>
<dbReference type="Proteomes" id="UP000822688">
    <property type="component" value="Chromosome V"/>
</dbReference>
<accession>A0A8T0HQG5</accession>
<proteinExistence type="predicted"/>
<feature type="compositionally biased region" description="Polar residues" evidence="1">
    <location>
        <begin position="107"/>
        <end position="118"/>
    </location>
</feature>